<name>A0A445IYW5_GLYSO</name>
<dbReference type="Gene3D" id="3.40.50.300">
    <property type="entry name" value="P-loop containing nucleotide triphosphate hydrolases"/>
    <property type="match status" value="1"/>
</dbReference>
<dbReference type="Proteomes" id="UP000289340">
    <property type="component" value="Chromosome 9"/>
</dbReference>
<accession>A0A445IYW5</accession>
<feature type="compositionally biased region" description="Pro residues" evidence="1">
    <location>
        <begin position="69"/>
        <end position="79"/>
    </location>
</feature>
<dbReference type="Pfam" id="PF11523">
    <property type="entry name" value="DUF3223"/>
    <property type="match status" value="1"/>
</dbReference>
<proteinExistence type="predicted"/>
<dbReference type="PANTHER" id="PTHR31115:SF2">
    <property type="entry name" value="OS05G0107300 PROTEIN"/>
    <property type="match status" value="1"/>
</dbReference>
<organism evidence="2 3">
    <name type="scientific">Glycine soja</name>
    <name type="common">Wild soybean</name>
    <dbReference type="NCBI Taxonomy" id="3848"/>
    <lineage>
        <taxon>Eukaryota</taxon>
        <taxon>Viridiplantae</taxon>
        <taxon>Streptophyta</taxon>
        <taxon>Embryophyta</taxon>
        <taxon>Tracheophyta</taxon>
        <taxon>Spermatophyta</taxon>
        <taxon>Magnoliopsida</taxon>
        <taxon>eudicotyledons</taxon>
        <taxon>Gunneridae</taxon>
        <taxon>Pentapetalae</taxon>
        <taxon>rosids</taxon>
        <taxon>fabids</taxon>
        <taxon>Fabales</taxon>
        <taxon>Fabaceae</taxon>
        <taxon>Papilionoideae</taxon>
        <taxon>50 kb inversion clade</taxon>
        <taxon>NPAAA clade</taxon>
        <taxon>indigoferoid/millettioid clade</taxon>
        <taxon>Phaseoleae</taxon>
        <taxon>Glycine</taxon>
        <taxon>Glycine subgen. Soja</taxon>
    </lineage>
</organism>
<comment type="caution">
    <text evidence="2">The sequence shown here is derived from an EMBL/GenBank/DDBJ whole genome shotgun (WGS) entry which is preliminary data.</text>
</comment>
<dbReference type="PANTHER" id="PTHR31115">
    <property type="entry name" value="OS05G0107300 PROTEIN"/>
    <property type="match status" value="1"/>
</dbReference>
<feature type="compositionally biased region" description="Polar residues" evidence="1">
    <location>
        <begin position="277"/>
        <end position="289"/>
    </location>
</feature>
<evidence type="ECO:0000313" key="3">
    <source>
        <dbReference type="Proteomes" id="UP000289340"/>
    </source>
</evidence>
<evidence type="ECO:0000256" key="1">
    <source>
        <dbReference type="SAM" id="MobiDB-lite"/>
    </source>
</evidence>
<protein>
    <submittedName>
        <fullName evidence="2">Chromatin structure-remodeling complex protein SYD</fullName>
    </submittedName>
</protein>
<evidence type="ECO:0000313" key="2">
    <source>
        <dbReference type="EMBL" id="RZB91317.1"/>
    </source>
</evidence>
<keyword evidence="3" id="KW-1185">Reference proteome</keyword>
<dbReference type="InterPro" id="IPR027417">
    <property type="entry name" value="P-loop_NTPase"/>
</dbReference>
<feature type="region of interest" description="Disordered" evidence="1">
    <location>
        <begin position="266"/>
        <end position="293"/>
    </location>
</feature>
<reference evidence="2 3" key="1">
    <citation type="submission" date="2018-09" db="EMBL/GenBank/DDBJ databases">
        <title>A high-quality reference genome of wild soybean provides a powerful tool to mine soybean genomes.</title>
        <authorList>
            <person name="Xie M."/>
            <person name="Chung C.Y.L."/>
            <person name="Li M.-W."/>
            <person name="Wong F.-L."/>
            <person name="Chan T.-F."/>
            <person name="Lam H.-M."/>
        </authorList>
    </citation>
    <scope>NUCLEOTIDE SEQUENCE [LARGE SCALE GENOMIC DNA]</scope>
    <source>
        <strain evidence="3">cv. W05</strain>
        <tissue evidence="2">Hypocotyl of etiolated seedlings</tissue>
    </source>
</reference>
<dbReference type="EMBL" id="QZWG01000009">
    <property type="protein sequence ID" value="RZB91317.1"/>
    <property type="molecule type" value="Genomic_DNA"/>
</dbReference>
<gene>
    <name evidence="2" type="ORF">D0Y65_023647</name>
</gene>
<dbReference type="AlphaFoldDB" id="A0A445IYW5"/>
<sequence>MGMPDSDPHLCEHLQVGFTSTFGWDCLFLYLFFFIHALCGGKRECTKSSLSTIIDLNPAVVILSGAPTPSTPQTPPPSPMASSSSSFNASAVTSASETNRSMVAWKSVLANPPRSSALRKSVSEEDEKAIAEKLVAYHPHSEDKIGCGLESIMVSFASSSSVSVASRIFQFRSISAMSTPQGSSDSASTKTEHAITMGDKKYTRSGELRQVLGISFGNTLEDYAFGTANLKPPPPVAMEELKRFKASVQEASVRARKQLQNDLVPNERLGGSKFSKMGTQTHRSPSELVNQRPEDRPKNVILNKVENELSEKIEKLIRCEASSYQKLLMKRVEENLGSIGNSKALSVHNSVMELHNICNHPYLSQLHAEEVNNGVNADVKMKIMEGGGKSYIGNEQPSSSSKRKVVGPSLNLIAQMVKDNLKTNQVVKQVKTQNAKGDKNPQGGRVYIDQEAVTYVANKCELRETSIPHVDANVDHAIVIMDTNEEVKATQDDISSKIPNPTTHSS</sequence>
<dbReference type="Gene3D" id="3.10.450.40">
    <property type="match status" value="1"/>
</dbReference>
<feature type="region of interest" description="Disordered" evidence="1">
    <location>
        <begin position="65"/>
        <end position="86"/>
    </location>
</feature>